<dbReference type="GO" id="GO:0003677">
    <property type="term" value="F:DNA binding"/>
    <property type="evidence" value="ECO:0007669"/>
    <property type="project" value="InterPro"/>
</dbReference>
<evidence type="ECO:0000313" key="3">
    <source>
        <dbReference type="Proteomes" id="UP000050360"/>
    </source>
</evidence>
<reference evidence="2 3" key="1">
    <citation type="submission" date="2015-09" db="EMBL/GenBank/DDBJ databases">
        <title>A metagenomics-based metabolic model of nitrate-dependent anaerobic oxidation of methane by Methanoperedens-like archaea.</title>
        <authorList>
            <person name="Arshad A."/>
            <person name="Speth D.R."/>
            <person name="De Graaf R.M."/>
            <person name="Op Den Camp H.J."/>
            <person name="Jetten M.S."/>
            <person name="Welte C.U."/>
        </authorList>
    </citation>
    <scope>NUCLEOTIDE SEQUENCE [LARGE SCALE GENOMIC DNA]</scope>
</reference>
<evidence type="ECO:0000313" key="2">
    <source>
        <dbReference type="EMBL" id="KPQ44084.1"/>
    </source>
</evidence>
<comment type="caution">
    <text evidence="2">The sequence shown here is derived from an EMBL/GenBank/DDBJ whole genome shotgun (WGS) entry which is preliminary data.</text>
</comment>
<sequence length="74" mass="8389">MEVAHSKITRNKHIEIPDKILEMLGLRSGEEIRMTVINKKLIVEASSDPVDELAGIIELKEAEAEELIESKGWY</sequence>
<dbReference type="AlphaFoldDB" id="A0A0P7ZJQ7"/>
<dbReference type="InterPro" id="IPR007159">
    <property type="entry name" value="SpoVT-AbrB_dom"/>
</dbReference>
<organism evidence="2 3">
    <name type="scientific">Candidatus Methanoperedens nitratireducens</name>
    <dbReference type="NCBI Taxonomy" id="1392998"/>
    <lineage>
        <taxon>Archaea</taxon>
        <taxon>Methanobacteriati</taxon>
        <taxon>Methanobacteriota</taxon>
        <taxon>Stenosarchaea group</taxon>
        <taxon>Methanomicrobia</taxon>
        <taxon>Methanosarcinales</taxon>
        <taxon>ANME-2 cluster</taxon>
        <taxon>Candidatus Methanoperedentaceae</taxon>
        <taxon>Candidatus Methanoperedens</taxon>
    </lineage>
</organism>
<dbReference type="Proteomes" id="UP000050360">
    <property type="component" value="Unassembled WGS sequence"/>
</dbReference>
<gene>
    <name evidence="2" type="ORF">MPEBLZ_01348</name>
</gene>
<accession>A0A0P7ZJQ7</accession>
<dbReference type="SUPFAM" id="SSF89447">
    <property type="entry name" value="AbrB/MazE/MraZ-like"/>
    <property type="match status" value="1"/>
</dbReference>
<dbReference type="EMBL" id="LKCM01000112">
    <property type="protein sequence ID" value="KPQ44084.1"/>
    <property type="molecule type" value="Genomic_DNA"/>
</dbReference>
<evidence type="ECO:0000259" key="1">
    <source>
        <dbReference type="SMART" id="SM00966"/>
    </source>
</evidence>
<protein>
    <recommendedName>
        <fullName evidence="1">SpoVT-AbrB domain-containing protein</fullName>
    </recommendedName>
</protein>
<dbReference type="Gene3D" id="2.10.260.10">
    <property type="match status" value="1"/>
</dbReference>
<feature type="domain" description="SpoVT-AbrB" evidence="1">
    <location>
        <begin position="6"/>
        <end position="51"/>
    </location>
</feature>
<name>A0A0P7ZJQ7_9EURY</name>
<dbReference type="SMART" id="SM00966">
    <property type="entry name" value="SpoVT_AbrB"/>
    <property type="match status" value="1"/>
</dbReference>
<proteinExistence type="predicted"/>
<dbReference type="InterPro" id="IPR037914">
    <property type="entry name" value="SpoVT-AbrB_sf"/>
</dbReference>